<dbReference type="FunFam" id="3.40.190.10:FF:000054">
    <property type="entry name" value="Glutamate receptor"/>
    <property type="match status" value="1"/>
</dbReference>
<keyword evidence="3 13" id="KW-0813">Transport</keyword>
<feature type="signal peptide" evidence="17">
    <location>
        <begin position="1"/>
        <end position="20"/>
    </location>
</feature>
<dbReference type="Pfam" id="PF01094">
    <property type="entry name" value="ANF_receptor"/>
    <property type="match status" value="1"/>
</dbReference>
<keyword evidence="5 17" id="KW-0732">Signal</keyword>
<evidence type="ECO:0000256" key="15">
    <source>
        <dbReference type="SAM" id="MobiDB-lite"/>
    </source>
</evidence>
<dbReference type="FunFam" id="3.40.190.10:FF:000175">
    <property type="entry name" value="Glutamate receptor"/>
    <property type="match status" value="1"/>
</dbReference>
<evidence type="ECO:0000256" key="4">
    <source>
        <dbReference type="ARBA" id="ARBA00022692"/>
    </source>
</evidence>
<feature type="transmembrane region" description="Helical" evidence="16">
    <location>
        <begin position="589"/>
        <end position="607"/>
    </location>
</feature>
<evidence type="ECO:0000256" key="12">
    <source>
        <dbReference type="ARBA" id="ARBA00023303"/>
    </source>
</evidence>
<evidence type="ECO:0000256" key="14">
    <source>
        <dbReference type="PIRSR" id="PIRSR037090-50"/>
    </source>
</evidence>
<dbReference type="InterPro" id="IPR017103">
    <property type="entry name" value="Iontropic_Glu_rcpt_pln"/>
</dbReference>
<dbReference type="InterPro" id="IPR015683">
    <property type="entry name" value="Ionotropic_Glu_rcpt"/>
</dbReference>
<dbReference type="InterPro" id="IPR028082">
    <property type="entry name" value="Peripla_BP_I"/>
</dbReference>
<comment type="caution">
    <text evidence="19">The sequence shown here is derived from an EMBL/GenBank/DDBJ whole genome shotgun (WGS) entry which is preliminary data.</text>
</comment>
<dbReference type="Pfam" id="PF00060">
    <property type="entry name" value="Lig_chan"/>
    <property type="match status" value="1"/>
</dbReference>
<dbReference type="GO" id="GO:0009611">
    <property type="term" value="P:response to wounding"/>
    <property type="evidence" value="ECO:0007669"/>
    <property type="project" value="UniProtKB-ARBA"/>
</dbReference>
<reference evidence="19 20" key="1">
    <citation type="journal article" date="2020" name="Mol. Plant">
        <title>The Chromosome-Based Rubber Tree Genome Provides New Insights into Spurge Genome Evolution and Rubber Biosynthesis.</title>
        <authorList>
            <person name="Liu J."/>
            <person name="Shi C."/>
            <person name="Shi C.C."/>
            <person name="Li W."/>
            <person name="Zhang Q.J."/>
            <person name="Zhang Y."/>
            <person name="Li K."/>
            <person name="Lu H.F."/>
            <person name="Shi C."/>
            <person name="Zhu S.T."/>
            <person name="Xiao Z.Y."/>
            <person name="Nan H."/>
            <person name="Yue Y."/>
            <person name="Zhu X.G."/>
            <person name="Wu Y."/>
            <person name="Hong X.N."/>
            <person name="Fan G.Y."/>
            <person name="Tong Y."/>
            <person name="Zhang D."/>
            <person name="Mao C.L."/>
            <person name="Liu Y.L."/>
            <person name="Hao S.J."/>
            <person name="Liu W.Q."/>
            <person name="Lv M.Q."/>
            <person name="Zhang H.B."/>
            <person name="Liu Y."/>
            <person name="Hu-Tang G.R."/>
            <person name="Wang J.P."/>
            <person name="Wang J.H."/>
            <person name="Sun Y.H."/>
            <person name="Ni S.B."/>
            <person name="Chen W.B."/>
            <person name="Zhang X.C."/>
            <person name="Jiao Y.N."/>
            <person name="Eichler E.E."/>
            <person name="Li G.H."/>
            <person name="Liu X."/>
            <person name="Gao L.Z."/>
        </authorList>
    </citation>
    <scope>NUCLEOTIDE SEQUENCE [LARGE SCALE GENOMIC DNA]</scope>
    <source>
        <strain evidence="20">cv. GT1</strain>
        <tissue evidence="19">Leaf</tissue>
    </source>
</reference>
<evidence type="ECO:0000256" key="1">
    <source>
        <dbReference type="ARBA" id="ARBA00004141"/>
    </source>
</evidence>
<dbReference type="FunFam" id="1.10.287.70:FF:000037">
    <property type="entry name" value="Glutamate receptor"/>
    <property type="match status" value="1"/>
</dbReference>
<evidence type="ECO:0000313" key="20">
    <source>
        <dbReference type="Proteomes" id="UP000467840"/>
    </source>
</evidence>
<organism evidence="19 20">
    <name type="scientific">Hevea brasiliensis</name>
    <name type="common">Para rubber tree</name>
    <name type="synonym">Siphonia brasiliensis</name>
    <dbReference type="NCBI Taxonomy" id="3981"/>
    <lineage>
        <taxon>Eukaryota</taxon>
        <taxon>Viridiplantae</taxon>
        <taxon>Streptophyta</taxon>
        <taxon>Embryophyta</taxon>
        <taxon>Tracheophyta</taxon>
        <taxon>Spermatophyta</taxon>
        <taxon>Magnoliopsida</taxon>
        <taxon>eudicotyledons</taxon>
        <taxon>Gunneridae</taxon>
        <taxon>Pentapetalae</taxon>
        <taxon>rosids</taxon>
        <taxon>fabids</taxon>
        <taxon>Malpighiales</taxon>
        <taxon>Euphorbiaceae</taxon>
        <taxon>Crotonoideae</taxon>
        <taxon>Micrandreae</taxon>
        <taxon>Hevea</taxon>
    </lineage>
</organism>
<dbReference type="InterPro" id="IPR001828">
    <property type="entry name" value="ANF_lig-bd_rcpt"/>
</dbReference>
<feature type="disulfide bond" evidence="14">
    <location>
        <begin position="758"/>
        <end position="812"/>
    </location>
</feature>
<feature type="chain" id="PRO_5025603629" description="Glutamate receptor" evidence="17">
    <location>
        <begin position="21"/>
        <end position="934"/>
    </location>
</feature>
<keyword evidence="14" id="KW-1015">Disulfide bond</keyword>
<dbReference type="Gene3D" id="3.40.190.10">
    <property type="entry name" value="Periplasmic binding protein-like II"/>
    <property type="match status" value="2"/>
</dbReference>
<evidence type="ECO:0000256" key="17">
    <source>
        <dbReference type="SAM" id="SignalP"/>
    </source>
</evidence>
<keyword evidence="8 13" id="KW-0472">Membrane</keyword>
<dbReference type="PIRSF" id="PIRSF037090">
    <property type="entry name" value="Iontro_Glu-like_rcpt_pln"/>
    <property type="match status" value="1"/>
</dbReference>
<dbReference type="GO" id="GO:1901701">
    <property type="term" value="P:cellular response to oxygen-containing compound"/>
    <property type="evidence" value="ECO:0007669"/>
    <property type="project" value="UniProtKB-ARBA"/>
</dbReference>
<protein>
    <recommendedName>
        <fullName evidence="13">Glutamate receptor</fullName>
    </recommendedName>
</protein>
<dbReference type="CDD" id="cd19990">
    <property type="entry name" value="PBP1_GABAb_receptor_plant"/>
    <property type="match status" value="1"/>
</dbReference>
<evidence type="ECO:0000256" key="2">
    <source>
        <dbReference type="ARBA" id="ARBA00008685"/>
    </source>
</evidence>
<dbReference type="PANTHER" id="PTHR18966">
    <property type="entry name" value="IONOTROPIC GLUTAMATE RECEPTOR"/>
    <property type="match status" value="1"/>
</dbReference>
<evidence type="ECO:0000256" key="7">
    <source>
        <dbReference type="ARBA" id="ARBA00023065"/>
    </source>
</evidence>
<dbReference type="Gene3D" id="1.10.287.70">
    <property type="match status" value="1"/>
</dbReference>
<dbReference type="EMBL" id="JAAGAX010000015">
    <property type="protein sequence ID" value="KAF2291680.1"/>
    <property type="molecule type" value="Genomic_DNA"/>
</dbReference>
<comment type="function">
    <text evidence="13">Glutamate-gated receptor that probably acts as non-selective cation channel.</text>
</comment>
<evidence type="ECO:0000313" key="19">
    <source>
        <dbReference type="EMBL" id="KAF2291680.1"/>
    </source>
</evidence>
<keyword evidence="7 13" id="KW-0406">Ion transport</keyword>
<dbReference type="SUPFAM" id="SSF53822">
    <property type="entry name" value="Periplasmic binding protein-like I"/>
    <property type="match status" value="1"/>
</dbReference>
<dbReference type="Gene3D" id="3.40.50.2300">
    <property type="match status" value="2"/>
</dbReference>
<dbReference type="SMART" id="SM00079">
    <property type="entry name" value="PBPe"/>
    <property type="match status" value="1"/>
</dbReference>
<feature type="domain" description="Ionotropic glutamate receptor C-terminal" evidence="18">
    <location>
        <begin position="468"/>
        <end position="809"/>
    </location>
</feature>
<dbReference type="GO" id="GO:0007165">
    <property type="term" value="P:signal transduction"/>
    <property type="evidence" value="ECO:0007669"/>
    <property type="project" value="UniProtKB-ARBA"/>
</dbReference>
<feature type="region of interest" description="Disordered" evidence="15">
    <location>
        <begin position="887"/>
        <end position="934"/>
    </location>
</feature>
<evidence type="ECO:0000256" key="10">
    <source>
        <dbReference type="ARBA" id="ARBA00023180"/>
    </source>
</evidence>
<dbReference type="GO" id="GO:0015276">
    <property type="term" value="F:ligand-gated monoatomic ion channel activity"/>
    <property type="evidence" value="ECO:0007669"/>
    <property type="project" value="InterPro"/>
</dbReference>
<dbReference type="InterPro" id="IPR001320">
    <property type="entry name" value="Iontro_rcpt_C"/>
</dbReference>
<name>A0A6A6KRP4_HEVBR</name>
<dbReference type="InterPro" id="IPR044440">
    <property type="entry name" value="GABAb_receptor_plant_PBP1"/>
</dbReference>
<keyword evidence="6 16" id="KW-1133">Transmembrane helix</keyword>
<evidence type="ECO:0000256" key="9">
    <source>
        <dbReference type="ARBA" id="ARBA00023170"/>
    </source>
</evidence>
<keyword evidence="4 16" id="KW-0812">Transmembrane</keyword>
<evidence type="ECO:0000256" key="3">
    <source>
        <dbReference type="ARBA" id="ARBA00022448"/>
    </source>
</evidence>
<proteinExistence type="inferred from homology"/>
<keyword evidence="12 13" id="KW-0407">Ion channel</keyword>
<dbReference type="SUPFAM" id="SSF53850">
    <property type="entry name" value="Periplasmic binding protein-like II"/>
    <property type="match status" value="1"/>
</dbReference>
<evidence type="ECO:0000256" key="5">
    <source>
        <dbReference type="ARBA" id="ARBA00022729"/>
    </source>
</evidence>
<dbReference type="GO" id="GO:0016020">
    <property type="term" value="C:membrane"/>
    <property type="evidence" value="ECO:0007669"/>
    <property type="project" value="UniProtKB-SubCell"/>
</dbReference>
<keyword evidence="9 13" id="KW-0675">Receptor</keyword>
<evidence type="ECO:0000259" key="18">
    <source>
        <dbReference type="SMART" id="SM00079"/>
    </source>
</evidence>
<dbReference type="InterPro" id="IPR019594">
    <property type="entry name" value="Glu/Gly-bd"/>
</dbReference>
<evidence type="ECO:0000256" key="6">
    <source>
        <dbReference type="ARBA" id="ARBA00022989"/>
    </source>
</evidence>
<evidence type="ECO:0000256" key="16">
    <source>
        <dbReference type="SAM" id="Phobius"/>
    </source>
</evidence>
<evidence type="ECO:0000256" key="11">
    <source>
        <dbReference type="ARBA" id="ARBA00023286"/>
    </source>
</evidence>
<gene>
    <name evidence="19" type="ORF">GH714_028092</name>
</gene>
<evidence type="ECO:0000256" key="13">
    <source>
        <dbReference type="PIRNR" id="PIRNR037090"/>
    </source>
</evidence>
<dbReference type="CDD" id="cd13686">
    <property type="entry name" value="GluR_Plant"/>
    <property type="match status" value="1"/>
</dbReference>
<accession>A0A6A6KRP4</accession>
<dbReference type="AlphaFoldDB" id="A0A6A6KRP4"/>
<comment type="subcellular location">
    <subcellularLocation>
        <location evidence="1">Membrane</location>
        <topology evidence="1">Multi-pass membrane protein</topology>
    </subcellularLocation>
</comment>
<evidence type="ECO:0000256" key="8">
    <source>
        <dbReference type="ARBA" id="ARBA00023136"/>
    </source>
</evidence>
<dbReference type="Pfam" id="PF10613">
    <property type="entry name" value="Lig_chan-Glu_bd"/>
    <property type="match status" value="1"/>
</dbReference>
<keyword evidence="11 13" id="KW-1071">Ligand-gated ion channel</keyword>
<keyword evidence="20" id="KW-1185">Reference proteome</keyword>
<keyword evidence="10" id="KW-0325">Glycoprotein</keyword>
<dbReference type="FunFam" id="3.40.50.2300:FF:000081">
    <property type="entry name" value="Glutamate receptor"/>
    <property type="match status" value="1"/>
</dbReference>
<dbReference type="Proteomes" id="UP000467840">
    <property type="component" value="Chromosome 2"/>
</dbReference>
<sequence length="934" mass="103899">MRVLWILVLMIFSNGLGVSGANKRPEFVNIGAILAFNSTIGKVARVAVQAAIDDVNSDPSILGGTKLRMKMQDTNDSGFLGIIEALRFMETDTVAIVGPQSSVTAHVVSFIAAELQVPLLSYSATDPTLSSLQFPFFVRTSLNDLFQMTAVAELVHYYGWRDVIAIYGDDDYGRNGIAALGDKLAEKRCQISYNVPLSPEATRDEITDALVEVALTESRILVVHTLATWAPFVFSVAQYLGMMGTGYVWIATNWLSTLLDTSSPLPEDTVHNIQGVITLRMYTPNSEPKRKFVSRWSNLTSGIKANGPTGLSTYGLYAYDTVWLLARAIDAFFDQEGNISFSNDSRLIELNGGDLHLDALSIFNGGRMLLKNILQVNMTGVTGQIKFNADGNLIQPAYEIINVVGTGYRKIGYWSNYSGLSVVPPETLYSMPPNQSSSSQKLYPVIWPGQATQKPRGWVFPNNGRHLRIGIPNRAVYPEFVSQVPGTEVFSGYCIDVFTAAANLLPYAVPYKLEPFGEGITNPSGTELVRMITAGVYDAAVGDIAITTNRTRMADFTQPYIESGLVVVVPVKKVNSDAWAFLRPFTRKMWVVTACFFIIVGIVVWILEHRLNDDFRGPPRRQCITVLWFSFSTWFFAHRENTVSTLGRFVLLIWLFVVLIINSSYTASLTSILTVQQLYSPITGIEYLRSIRDPIGYQQGSFAREYLIDELGIDESRLVPLITPEEYSKALKDGPHKGGVAAVVDERPYVELFLSTRCEFSIVGQEFTKNGWGFAFPRDSPLAVDISTAILQLSENGDLQRIHDKWLMRSACSSAGTKFEVDRLQLRSFWGLFMICGLACFLALLLHFLKMMRQFSRHHSEELASFGQSSRSARLQTFLTFVDEKEEEVKHRSKRRQLEGVSNRSQEKSVYSSSSKRIRVDSPSDTGLGAGSEA</sequence>
<feature type="transmembrane region" description="Helical" evidence="16">
    <location>
        <begin position="829"/>
        <end position="849"/>
    </location>
</feature>
<dbReference type="PRINTS" id="PR01176">
    <property type="entry name" value="GABABRECEPTR"/>
</dbReference>
<comment type="similarity">
    <text evidence="2 13">Belongs to the glutamate-gated ion channel (TC 1.A.10.1) family.</text>
</comment>
<feature type="transmembrane region" description="Helical" evidence="16">
    <location>
        <begin position="649"/>
        <end position="667"/>
    </location>
</feature>